<sequence length="156" mass="17834">MILLHPEYHIREADASDALLIMALDQHSNPHPWSESLIKDALATRRNWVVETQTDHQVVGWLTAFQVADQAELEQIVSHLAHRRKGLGKALMQTWLKWCDEQSMYECLLEVRESNHAAIALYQQLGFDIVGRRKNYYPLTSGGAEAAILMTRLTVK</sequence>
<dbReference type="GO" id="GO:0008999">
    <property type="term" value="F:protein-N-terminal-alanine acetyltransferase activity"/>
    <property type="evidence" value="ECO:0007669"/>
    <property type="project" value="UniProtKB-EC"/>
</dbReference>
<dbReference type="PANTHER" id="PTHR13947:SF37">
    <property type="entry name" value="LD18367P"/>
    <property type="match status" value="1"/>
</dbReference>
<reference evidence="4" key="1">
    <citation type="journal article" date="2019" name="Int. J. Syst. Evol. Microbiol.">
        <title>The Global Catalogue of Microorganisms (GCM) 10K type strain sequencing project: providing services to taxonomists for standard genome sequencing and annotation.</title>
        <authorList>
            <consortium name="The Broad Institute Genomics Platform"/>
            <consortium name="The Broad Institute Genome Sequencing Center for Infectious Disease"/>
            <person name="Wu L."/>
            <person name="Ma J."/>
        </authorList>
    </citation>
    <scope>NUCLEOTIDE SEQUENCE [LARGE SCALE GENOMIC DNA]</scope>
    <source>
        <strain evidence="4">JCM 30774</strain>
    </source>
</reference>
<dbReference type="PANTHER" id="PTHR13947">
    <property type="entry name" value="GNAT FAMILY N-ACETYLTRANSFERASE"/>
    <property type="match status" value="1"/>
</dbReference>
<evidence type="ECO:0000313" key="4">
    <source>
        <dbReference type="Proteomes" id="UP001597059"/>
    </source>
</evidence>
<dbReference type="CDD" id="cd04301">
    <property type="entry name" value="NAT_SF"/>
    <property type="match status" value="1"/>
</dbReference>
<dbReference type="RefSeq" id="WP_377368780.1">
    <property type="nucleotide sequence ID" value="NZ_JBHTMN010000014.1"/>
</dbReference>
<dbReference type="InterPro" id="IPR006464">
    <property type="entry name" value="AcTrfase_RimI/Ard1"/>
</dbReference>
<dbReference type="InterPro" id="IPR000182">
    <property type="entry name" value="GNAT_dom"/>
</dbReference>
<comment type="caution">
    <text evidence="3">The sequence shown here is derived from an EMBL/GenBank/DDBJ whole genome shotgun (WGS) entry which is preliminary data.</text>
</comment>
<name>A0ABW4B4N9_9GAMM</name>
<dbReference type="SUPFAM" id="SSF55729">
    <property type="entry name" value="Acyl-CoA N-acyltransferases (Nat)"/>
    <property type="match status" value="1"/>
</dbReference>
<dbReference type="EMBL" id="JBHTMN010000014">
    <property type="protein sequence ID" value="MFD1384508.1"/>
    <property type="molecule type" value="Genomic_DNA"/>
</dbReference>
<dbReference type="Proteomes" id="UP001597059">
    <property type="component" value="Unassembled WGS sequence"/>
</dbReference>
<dbReference type="InterPro" id="IPR016181">
    <property type="entry name" value="Acyl_CoA_acyltransferase"/>
</dbReference>
<dbReference type="Pfam" id="PF00583">
    <property type="entry name" value="Acetyltransf_1"/>
    <property type="match status" value="1"/>
</dbReference>
<evidence type="ECO:0000256" key="1">
    <source>
        <dbReference type="ARBA" id="ARBA00022679"/>
    </source>
</evidence>
<keyword evidence="3" id="KW-0012">Acyltransferase</keyword>
<dbReference type="EC" id="2.3.1.266" evidence="3"/>
<dbReference type="InterPro" id="IPR050769">
    <property type="entry name" value="NAT_camello-type"/>
</dbReference>
<accession>A0ABW4B4N9</accession>
<organism evidence="3 4">
    <name type="scientific">Rhodanobacter aciditrophus</name>
    <dbReference type="NCBI Taxonomy" id="1623218"/>
    <lineage>
        <taxon>Bacteria</taxon>
        <taxon>Pseudomonadati</taxon>
        <taxon>Pseudomonadota</taxon>
        <taxon>Gammaproteobacteria</taxon>
        <taxon>Lysobacterales</taxon>
        <taxon>Rhodanobacteraceae</taxon>
        <taxon>Rhodanobacter</taxon>
    </lineage>
</organism>
<protein>
    <submittedName>
        <fullName evidence="3">Ribosomal protein S18-alanine N-acetyltransferase</fullName>
        <ecNumber evidence="3">2.3.1.266</ecNumber>
    </submittedName>
</protein>
<dbReference type="GO" id="GO:0005840">
    <property type="term" value="C:ribosome"/>
    <property type="evidence" value="ECO:0007669"/>
    <property type="project" value="UniProtKB-KW"/>
</dbReference>
<dbReference type="Gene3D" id="3.40.630.30">
    <property type="match status" value="1"/>
</dbReference>
<keyword evidence="3" id="KW-0687">Ribonucleoprotein</keyword>
<keyword evidence="4" id="KW-1185">Reference proteome</keyword>
<gene>
    <name evidence="3" type="primary">rimI</name>
    <name evidence="3" type="ORF">ACFQ45_14105</name>
</gene>
<proteinExistence type="predicted"/>
<dbReference type="PROSITE" id="PS51186">
    <property type="entry name" value="GNAT"/>
    <property type="match status" value="1"/>
</dbReference>
<keyword evidence="3" id="KW-0689">Ribosomal protein</keyword>
<feature type="domain" description="N-acetyltransferase" evidence="2">
    <location>
        <begin position="8"/>
        <end position="155"/>
    </location>
</feature>
<dbReference type="NCBIfam" id="TIGR01575">
    <property type="entry name" value="rimI"/>
    <property type="match status" value="1"/>
</dbReference>
<evidence type="ECO:0000259" key="2">
    <source>
        <dbReference type="PROSITE" id="PS51186"/>
    </source>
</evidence>
<evidence type="ECO:0000313" key="3">
    <source>
        <dbReference type="EMBL" id="MFD1384508.1"/>
    </source>
</evidence>
<keyword evidence="1 3" id="KW-0808">Transferase</keyword>